<evidence type="ECO:0000313" key="4">
    <source>
        <dbReference type="EMBL" id="KAK9426706.1"/>
    </source>
</evidence>
<feature type="coiled-coil region" evidence="1">
    <location>
        <begin position="106"/>
        <end position="173"/>
    </location>
</feature>
<protein>
    <submittedName>
        <fullName evidence="4">J domain-containing protein</fullName>
    </submittedName>
</protein>
<dbReference type="PANTHER" id="PTHR43948:SF10">
    <property type="entry name" value="MRJ, ISOFORM E"/>
    <property type="match status" value="1"/>
</dbReference>
<reference evidence="4 5" key="1">
    <citation type="journal article" date="2024" name="J. Plant Pathol.">
        <title>Sequence and assembly of the genome of Seiridium unicorne, isolate CBS 538.82, causal agent of cypress canker disease.</title>
        <authorList>
            <person name="Scali E."/>
            <person name="Rocca G.D."/>
            <person name="Danti R."/>
            <person name="Garbelotto M."/>
            <person name="Barberini S."/>
            <person name="Baroncelli R."/>
            <person name="Emiliani G."/>
        </authorList>
    </citation>
    <scope>NUCLEOTIDE SEQUENCE [LARGE SCALE GENOMIC DNA]</scope>
    <source>
        <strain evidence="4 5">BM-138-508</strain>
    </source>
</reference>
<feature type="region of interest" description="Disordered" evidence="2">
    <location>
        <begin position="241"/>
        <end position="271"/>
    </location>
</feature>
<evidence type="ECO:0000259" key="3">
    <source>
        <dbReference type="PROSITE" id="PS50076"/>
    </source>
</evidence>
<dbReference type="InterPro" id="IPR001623">
    <property type="entry name" value="DnaJ_domain"/>
</dbReference>
<dbReference type="EMBL" id="JARVKF010000001">
    <property type="protein sequence ID" value="KAK9426706.1"/>
    <property type="molecule type" value="Genomic_DNA"/>
</dbReference>
<feature type="region of interest" description="Disordered" evidence="2">
    <location>
        <begin position="194"/>
        <end position="215"/>
    </location>
</feature>
<dbReference type="InterPro" id="IPR036869">
    <property type="entry name" value="J_dom_sf"/>
</dbReference>
<keyword evidence="5" id="KW-1185">Reference proteome</keyword>
<dbReference type="SUPFAM" id="SSF46565">
    <property type="entry name" value="Chaperone J-domain"/>
    <property type="match status" value="1"/>
</dbReference>
<feature type="compositionally biased region" description="Basic and acidic residues" evidence="2">
    <location>
        <begin position="248"/>
        <end position="264"/>
    </location>
</feature>
<evidence type="ECO:0000256" key="1">
    <source>
        <dbReference type="SAM" id="Coils"/>
    </source>
</evidence>
<dbReference type="SMART" id="SM00271">
    <property type="entry name" value="DnaJ"/>
    <property type="match status" value="1"/>
</dbReference>
<evidence type="ECO:0000313" key="5">
    <source>
        <dbReference type="Proteomes" id="UP001408356"/>
    </source>
</evidence>
<name>A0ABR2VIU9_9PEZI</name>
<organism evidence="4 5">
    <name type="scientific">Seiridium unicorne</name>
    <dbReference type="NCBI Taxonomy" id="138068"/>
    <lineage>
        <taxon>Eukaryota</taxon>
        <taxon>Fungi</taxon>
        <taxon>Dikarya</taxon>
        <taxon>Ascomycota</taxon>
        <taxon>Pezizomycotina</taxon>
        <taxon>Sordariomycetes</taxon>
        <taxon>Xylariomycetidae</taxon>
        <taxon>Amphisphaeriales</taxon>
        <taxon>Sporocadaceae</taxon>
        <taxon>Seiridium</taxon>
    </lineage>
</organism>
<evidence type="ECO:0000256" key="2">
    <source>
        <dbReference type="SAM" id="MobiDB-lite"/>
    </source>
</evidence>
<feature type="domain" description="J" evidence="3">
    <location>
        <begin position="9"/>
        <end position="74"/>
    </location>
</feature>
<sequence length="321" mass="36652">MAEREITEDYYAILEVSPKATDIEIKKSYRRLALLKHPDKNPDKPEATAEFQQINAAYGCLSDPKKRAVYDQCRTQVRAEFDRSARAGEHEVNLLQKKIIHLKRVLKDSIERHDGLSQARAEAEQDLKEVIQELSLSSKVSGGKSSERLGLLVKKLQEQIQQLDTQIQDVEFDIFETELHLAFLTFEARRQQWPARAPQHQTGRQEEAAKMQADQRRRMVREEKDIAKQRQMAREAQQEAAKAKKQAKQSDRRAWEEAKAKVESCPHGTWWNKTNGSHALPTPDNSPSMFQEAFTDPLCCSARTATSRLLVVVHSAAQTAP</sequence>
<dbReference type="CDD" id="cd06257">
    <property type="entry name" value="DnaJ"/>
    <property type="match status" value="1"/>
</dbReference>
<dbReference type="Proteomes" id="UP001408356">
    <property type="component" value="Unassembled WGS sequence"/>
</dbReference>
<gene>
    <name evidence="4" type="ORF">SUNI508_00233</name>
</gene>
<dbReference type="Gene3D" id="1.10.287.110">
    <property type="entry name" value="DnaJ domain"/>
    <property type="match status" value="1"/>
</dbReference>
<feature type="compositionally biased region" description="Basic and acidic residues" evidence="2">
    <location>
        <begin position="203"/>
        <end position="215"/>
    </location>
</feature>
<accession>A0ABR2VIU9</accession>
<proteinExistence type="predicted"/>
<dbReference type="PROSITE" id="PS50076">
    <property type="entry name" value="DNAJ_2"/>
    <property type="match status" value="1"/>
</dbReference>
<dbReference type="PRINTS" id="PR00625">
    <property type="entry name" value="JDOMAIN"/>
</dbReference>
<comment type="caution">
    <text evidence="4">The sequence shown here is derived from an EMBL/GenBank/DDBJ whole genome shotgun (WGS) entry which is preliminary data.</text>
</comment>
<dbReference type="PANTHER" id="PTHR43948">
    <property type="entry name" value="DNAJ HOMOLOG SUBFAMILY B"/>
    <property type="match status" value="1"/>
</dbReference>
<dbReference type="Pfam" id="PF00226">
    <property type="entry name" value="DnaJ"/>
    <property type="match status" value="1"/>
</dbReference>
<keyword evidence="1" id="KW-0175">Coiled coil</keyword>